<reference evidence="7" key="1">
    <citation type="journal article" date="2019" name="Int. J. Syst. Evol. Microbiol.">
        <title>The Global Catalogue of Microorganisms (GCM) 10K type strain sequencing project: providing services to taxonomists for standard genome sequencing and annotation.</title>
        <authorList>
            <consortium name="The Broad Institute Genomics Platform"/>
            <consortium name="The Broad Institute Genome Sequencing Center for Infectious Disease"/>
            <person name="Wu L."/>
            <person name="Ma J."/>
        </authorList>
    </citation>
    <scope>NUCLEOTIDE SEQUENCE [LARGE SCALE GENOMIC DNA]</scope>
    <source>
        <strain evidence="7">JCM 14306</strain>
    </source>
</reference>
<evidence type="ECO:0000256" key="4">
    <source>
        <dbReference type="ARBA" id="ARBA00022840"/>
    </source>
</evidence>
<keyword evidence="2" id="KW-0547">Nucleotide-binding</keyword>
<proteinExistence type="predicted"/>
<organism evidence="6 7">
    <name type="scientific">Kribbella alba</name>
    <dbReference type="NCBI Taxonomy" id="190197"/>
    <lineage>
        <taxon>Bacteria</taxon>
        <taxon>Bacillati</taxon>
        <taxon>Actinomycetota</taxon>
        <taxon>Actinomycetes</taxon>
        <taxon>Propionibacteriales</taxon>
        <taxon>Kribbellaceae</taxon>
        <taxon>Kribbella</taxon>
    </lineage>
</organism>
<evidence type="ECO:0000256" key="2">
    <source>
        <dbReference type="ARBA" id="ARBA00022741"/>
    </source>
</evidence>
<dbReference type="EMBL" id="BAAANE010000005">
    <property type="protein sequence ID" value="GAA1640915.1"/>
    <property type="molecule type" value="Genomic_DNA"/>
</dbReference>
<evidence type="ECO:0000313" key="7">
    <source>
        <dbReference type="Proteomes" id="UP001501319"/>
    </source>
</evidence>
<dbReference type="Pfam" id="PF00069">
    <property type="entry name" value="Pkinase"/>
    <property type="match status" value="1"/>
</dbReference>
<keyword evidence="7" id="KW-1185">Reference proteome</keyword>
<evidence type="ECO:0000313" key="6">
    <source>
        <dbReference type="EMBL" id="GAA1640915.1"/>
    </source>
</evidence>
<gene>
    <name evidence="6" type="ORF">GCM10009744_33550</name>
</gene>
<dbReference type="Gene3D" id="1.10.510.10">
    <property type="entry name" value="Transferase(Phosphotransferase) domain 1"/>
    <property type="match status" value="1"/>
</dbReference>
<evidence type="ECO:0000259" key="5">
    <source>
        <dbReference type="PROSITE" id="PS50011"/>
    </source>
</evidence>
<dbReference type="InterPro" id="IPR000719">
    <property type="entry name" value="Prot_kinase_dom"/>
</dbReference>
<dbReference type="SUPFAM" id="SSF56112">
    <property type="entry name" value="Protein kinase-like (PK-like)"/>
    <property type="match status" value="1"/>
</dbReference>
<keyword evidence="3" id="KW-0418">Kinase</keyword>
<sequence length="297" mass="31087">MEAIDSDDGLPVWQSAEGCELPGGTLAIERLGVGRRCETWLVWSPELWSPAVLKLARPHQLQHPRAVKSLGRETAALSGKLHPALPRLLADGTLEPAPHLLIEYVDGPSLAEEIDLNGALAPAEVALLGAQLLPALTSLHQRGLAHLDLKPDNIVLLDGHPILIDFGSARRLGSLQPVGHPVGTPGYAPPEQEDCQPVSVAMDLYALGATLAEALTGVPAATPGDGVQAGAVANGVPELPESPVGRVIERLLADDPAARGSTADVLVALATAAGELRPWPDWLDRYAAVRTLTEAGN</sequence>
<dbReference type="PANTHER" id="PTHR43289:SF34">
    <property type="entry name" value="SERINE_THREONINE-PROTEIN KINASE YBDM-RELATED"/>
    <property type="match status" value="1"/>
</dbReference>
<protein>
    <recommendedName>
        <fullName evidence="5">Protein kinase domain-containing protein</fullName>
    </recommendedName>
</protein>
<evidence type="ECO:0000256" key="1">
    <source>
        <dbReference type="ARBA" id="ARBA00022679"/>
    </source>
</evidence>
<keyword evidence="1" id="KW-0808">Transferase</keyword>
<dbReference type="SMART" id="SM00220">
    <property type="entry name" value="S_TKc"/>
    <property type="match status" value="1"/>
</dbReference>
<dbReference type="PROSITE" id="PS50011">
    <property type="entry name" value="PROTEIN_KINASE_DOM"/>
    <property type="match status" value="1"/>
</dbReference>
<feature type="domain" description="Protein kinase" evidence="5">
    <location>
        <begin position="25"/>
        <end position="280"/>
    </location>
</feature>
<dbReference type="RefSeq" id="WP_344112428.1">
    <property type="nucleotide sequence ID" value="NZ_BAAANE010000005.1"/>
</dbReference>
<dbReference type="CDD" id="cd14014">
    <property type="entry name" value="STKc_PknB_like"/>
    <property type="match status" value="1"/>
</dbReference>
<evidence type="ECO:0000256" key="3">
    <source>
        <dbReference type="ARBA" id="ARBA00022777"/>
    </source>
</evidence>
<dbReference type="InterPro" id="IPR008271">
    <property type="entry name" value="Ser/Thr_kinase_AS"/>
</dbReference>
<dbReference type="InterPro" id="IPR011009">
    <property type="entry name" value="Kinase-like_dom_sf"/>
</dbReference>
<accession>A0ABP4RBN4</accession>
<dbReference type="Proteomes" id="UP001501319">
    <property type="component" value="Unassembled WGS sequence"/>
</dbReference>
<name>A0ABP4RBN4_9ACTN</name>
<dbReference type="PROSITE" id="PS00108">
    <property type="entry name" value="PROTEIN_KINASE_ST"/>
    <property type="match status" value="1"/>
</dbReference>
<dbReference type="PANTHER" id="PTHR43289">
    <property type="entry name" value="MITOGEN-ACTIVATED PROTEIN KINASE KINASE KINASE 20-RELATED"/>
    <property type="match status" value="1"/>
</dbReference>
<keyword evidence="4" id="KW-0067">ATP-binding</keyword>
<comment type="caution">
    <text evidence="6">The sequence shown here is derived from an EMBL/GenBank/DDBJ whole genome shotgun (WGS) entry which is preliminary data.</text>
</comment>